<dbReference type="Proteomes" id="UP000594262">
    <property type="component" value="Unplaced"/>
</dbReference>
<evidence type="ECO:0000256" key="1">
    <source>
        <dbReference type="ARBA" id="ARBA00022884"/>
    </source>
</evidence>
<dbReference type="SUPFAM" id="SSF54928">
    <property type="entry name" value="RNA-binding domain, RBD"/>
    <property type="match status" value="1"/>
</dbReference>
<feature type="compositionally biased region" description="Basic and acidic residues" evidence="3">
    <location>
        <begin position="248"/>
        <end position="264"/>
    </location>
</feature>
<dbReference type="InterPro" id="IPR000504">
    <property type="entry name" value="RRM_dom"/>
</dbReference>
<keyword evidence="1 2" id="KW-0694">RNA-binding</keyword>
<dbReference type="InterPro" id="IPR050502">
    <property type="entry name" value="Euk_RNA-bind_prot"/>
</dbReference>
<evidence type="ECO:0000256" key="2">
    <source>
        <dbReference type="PROSITE-ProRule" id="PRU00176"/>
    </source>
</evidence>
<dbReference type="InterPro" id="IPR035979">
    <property type="entry name" value="RBD_domain_sf"/>
</dbReference>
<sequence>MASDATTLFIGRLGPGVTDKDLSNIFDKYGRTVSTTIIDGKGFGFVQFETSTEANDAINGANGAEVKGSQISVEMARDKQSSSFSGGFRGRGRGMRRGSDDGGYRGRGFSSRGGGYSRGGYGRSREYDSDRSHGGRDSYEPRGRGRARGGPRGAPRFGGGDRYSTEDRYGGGERSERRHSDRFERYEGGSRYEERYQEEEDGLDDRYSRGGERRERREWHEEEYEEPRERRSSFGRGGSSRGSYTPRGRGDFRSSDRGRSERGSSRGGFARGGSFSRGSGDRGGFSRRGGGDRGGYSSGYDRHERAPRESNRDWYGASERRSGGEDRHGSGERFQRHRDEDGGGYRGRGAGRGGFTPRGRGRGRGGFSSRGGSLGGGRSFSEDY</sequence>
<dbReference type="GO" id="GO:0005634">
    <property type="term" value="C:nucleus"/>
    <property type="evidence" value="ECO:0007669"/>
    <property type="project" value="TreeGrafter"/>
</dbReference>
<dbReference type="Pfam" id="PF00076">
    <property type="entry name" value="RRM_1"/>
    <property type="match status" value="1"/>
</dbReference>
<dbReference type="OrthoDB" id="1099063at2759"/>
<dbReference type="EnsemblMetazoa" id="CLYHEMT020481.2">
    <property type="protein sequence ID" value="CLYHEMP020481.2"/>
    <property type="gene ID" value="CLYHEMG020481"/>
</dbReference>
<dbReference type="EnsemblMetazoa" id="CLYHEMT020481.1">
    <property type="protein sequence ID" value="CLYHEMP020481.1"/>
    <property type="gene ID" value="CLYHEMG020481"/>
</dbReference>
<evidence type="ECO:0000313" key="6">
    <source>
        <dbReference type="Proteomes" id="UP000594262"/>
    </source>
</evidence>
<dbReference type="GO" id="GO:0003729">
    <property type="term" value="F:mRNA binding"/>
    <property type="evidence" value="ECO:0007669"/>
    <property type="project" value="TreeGrafter"/>
</dbReference>
<evidence type="ECO:0000256" key="3">
    <source>
        <dbReference type="SAM" id="MobiDB-lite"/>
    </source>
</evidence>
<feature type="compositionally biased region" description="Basic and acidic residues" evidence="3">
    <location>
        <begin position="163"/>
        <end position="195"/>
    </location>
</feature>
<feature type="compositionally biased region" description="Gly residues" evidence="3">
    <location>
        <begin position="150"/>
        <end position="161"/>
    </location>
</feature>
<feature type="region of interest" description="Disordered" evidence="3">
    <location>
        <begin position="75"/>
        <end position="384"/>
    </location>
</feature>
<organism evidence="5 6">
    <name type="scientific">Clytia hemisphaerica</name>
    <dbReference type="NCBI Taxonomy" id="252671"/>
    <lineage>
        <taxon>Eukaryota</taxon>
        <taxon>Metazoa</taxon>
        <taxon>Cnidaria</taxon>
        <taxon>Hydrozoa</taxon>
        <taxon>Hydroidolina</taxon>
        <taxon>Leptothecata</taxon>
        <taxon>Obeliida</taxon>
        <taxon>Clytiidae</taxon>
        <taxon>Clytia</taxon>
    </lineage>
</organism>
<evidence type="ECO:0000313" key="5">
    <source>
        <dbReference type="EnsemblMetazoa" id="CLYHEMP020481.1"/>
    </source>
</evidence>
<proteinExistence type="predicted"/>
<dbReference type="AlphaFoldDB" id="A0A7M5XC71"/>
<protein>
    <recommendedName>
        <fullName evidence="4">RRM domain-containing protein</fullName>
    </recommendedName>
</protein>
<feature type="compositionally biased region" description="Gly residues" evidence="3">
    <location>
        <begin position="344"/>
        <end position="356"/>
    </location>
</feature>
<feature type="compositionally biased region" description="Basic and acidic residues" evidence="3">
    <location>
        <begin position="204"/>
        <end position="220"/>
    </location>
</feature>
<reference evidence="5" key="1">
    <citation type="submission" date="2021-01" db="UniProtKB">
        <authorList>
            <consortium name="EnsemblMetazoa"/>
        </authorList>
    </citation>
    <scope>IDENTIFICATION</scope>
</reference>
<feature type="compositionally biased region" description="Basic and acidic residues" evidence="3">
    <location>
        <begin position="123"/>
        <end position="143"/>
    </location>
</feature>
<dbReference type="PANTHER" id="PTHR48025">
    <property type="entry name" value="OS02G0815200 PROTEIN"/>
    <property type="match status" value="1"/>
</dbReference>
<feature type="compositionally biased region" description="Gly residues" evidence="3">
    <location>
        <begin position="364"/>
        <end position="378"/>
    </location>
</feature>
<keyword evidence="6" id="KW-1185">Reference proteome</keyword>
<feature type="compositionally biased region" description="Basic and acidic residues" evidence="3">
    <location>
        <begin position="300"/>
        <end position="343"/>
    </location>
</feature>
<feature type="compositionally biased region" description="Gly residues" evidence="3">
    <location>
        <begin position="111"/>
        <end position="122"/>
    </location>
</feature>
<dbReference type="GeneID" id="136809960"/>
<feature type="compositionally biased region" description="Gly residues" evidence="3">
    <location>
        <begin position="281"/>
        <end position="297"/>
    </location>
</feature>
<name>A0A7M5XC71_9CNID</name>
<accession>A0A7M5XC71</accession>
<evidence type="ECO:0000259" key="4">
    <source>
        <dbReference type="PROSITE" id="PS50102"/>
    </source>
</evidence>
<dbReference type="InterPro" id="IPR012677">
    <property type="entry name" value="Nucleotide-bd_a/b_plait_sf"/>
</dbReference>
<dbReference type="Gene3D" id="3.30.70.330">
    <property type="match status" value="1"/>
</dbReference>
<dbReference type="RefSeq" id="XP_066922624.1">
    <property type="nucleotide sequence ID" value="XM_067066523.1"/>
</dbReference>
<feature type="domain" description="RRM" evidence="4">
    <location>
        <begin position="6"/>
        <end position="78"/>
    </location>
</feature>
<dbReference type="PROSITE" id="PS50102">
    <property type="entry name" value="RRM"/>
    <property type="match status" value="1"/>
</dbReference>
<dbReference type="SMART" id="SM00360">
    <property type="entry name" value="RRM"/>
    <property type="match status" value="1"/>
</dbReference>
<dbReference type="PANTHER" id="PTHR48025:SF1">
    <property type="entry name" value="RRM DOMAIN-CONTAINING PROTEIN"/>
    <property type="match status" value="1"/>
</dbReference>